<evidence type="ECO:0000313" key="1">
    <source>
        <dbReference type="EMBL" id="KAK6293491.1"/>
    </source>
</evidence>
<sequence>MSGECVLGYQPVLAPWHQSQTEAPAVDDWFRSAEEMWNAAHVHLQRAVRRQKANADCHRSEAPVFVPGDRVWLSTRNLPLRLPCRKLSPWPVVAGPLQESEVREVPPPPLDIEGAPAYSVRSILDSRCQVGAFSTSWSGKGTVRRNSAGSR</sequence>
<name>A0AAN8KR73_9TELE</name>
<keyword evidence="2" id="KW-1185">Reference proteome</keyword>
<comment type="caution">
    <text evidence="1">The sequence shown here is derived from an EMBL/GenBank/DDBJ whole genome shotgun (WGS) entry which is preliminary data.</text>
</comment>
<evidence type="ECO:0000313" key="2">
    <source>
        <dbReference type="Proteomes" id="UP001356427"/>
    </source>
</evidence>
<dbReference type="Proteomes" id="UP001356427">
    <property type="component" value="Unassembled WGS sequence"/>
</dbReference>
<gene>
    <name evidence="1" type="ORF">J4Q44_G00358170</name>
</gene>
<dbReference type="EMBL" id="JAGTTL010000036">
    <property type="protein sequence ID" value="KAK6293491.1"/>
    <property type="molecule type" value="Genomic_DNA"/>
</dbReference>
<proteinExistence type="predicted"/>
<organism evidence="1 2">
    <name type="scientific">Coregonus suidteri</name>
    <dbReference type="NCBI Taxonomy" id="861788"/>
    <lineage>
        <taxon>Eukaryota</taxon>
        <taxon>Metazoa</taxon>
        <taxon>Chordata</taxon>
        <taxon>Craniata</taxon>
        <taxon>Vertebrata</taxon>
        <taxon>Euteleostomi</taxon>
        <taxon>Actinopterygii</taxon>
        <taxon>Neopterygii</taxon>
        <taxon>Teleostei</taxon>
        <taxon>Protacanthopterygii</taxon>
        <taxon>Salmoniformes</taxon>
        <taxon>Salmonidae</taxon>
        <taxon>Coregoninae</taxon>
        <taxon>Coregonus</taxon>
    </lineage>
</organism>
<accession>A0AAN8KR73</accession>
<protein>
    <submittedName>
        <fullName evidence="1">Uncharacterized protein</fullName>
    </submittedName>
</protein>
<reference evidence="1 2" key="1">
    <citation type="submission" date="2021-04" db="EMBL/GenBank/DDBJ databases">
        <authorList>
            <person name="De Guttry C."/>
            <person name="Zahm M."/>
            <person name="Klopp C."/>
            <person name="Cabau C."/>
            <person name="Louis A."/>
            <person name="Berthelot C."/>
            <person name="Parey E."/>
            <person name="Roest Crollius H."/>
            <person name="Montfort J."/>
            <person name="Robinson-Rechavi M."/>
            <person name="Bucao C."/>
            <person name="Bouchez O."/>
            <person name="Gislard M."/>
            <person name="Lluch J."/>
            <person name="Milhes M."/>
            <person name="Lampietro C."/>
            <person name="Lopez Roques C."/>
            <person name="Donnadieu C."/>
            <person name="Braasch I."/>
            <person name="Desvignes T."/>
            <person name="Postlethwait J."/>
            <person name="Bobe J."/>
            <person name="Wedekind C."/>
            <person name="Guiguen Y."/>
        </authorList>
    </citation>
    <scope>NUCLEOTIDE SEQUENCE [LARGE SCALE GENOMIC DNA]</scope>
    <source>
        <strain evidence="1">Cs_M1</strain>
        <tissue evidence="1">Blood</tissue>
    </source>
</reference>
<dbReference type="AlphaFoldDB" id="A0AAN8KR73"/>